<keyword evidence="3" id="KW-1185">Reference proteome</keyword>
<dbReference type="Proteomes" id="UP000650467">
    <property type="component" value="Unassembled WGS sequence"/>
</dbReference>
<evidence type="ECO:0000256" key="1">
    <source>
        <dbReference type="SAM" id="MobiDB-lite"/>
    </source>
</evidence>
<comment type="caution">
    <text evidence="2">The sequence shown here is derived from an EMBL/GenBank/DDBJ whole genome shotgun (WGS) entry which is preliminary data.</text>
</comment>
<protein>
    <submittedName>
        <fullName evidence="2">Uncharacterized protein</fullName>
    </submittedName>
</protein>
<evidence type="ECO:0000313" key="3">
    <source>
        <dbReference type="Proteomes" id="UP000650467"/>
    </source>
</evidence>
<gene>
    <name evidence="2" type="ORF">HXX76_016279</name>
</gene>
<organism evidence="2 3">
    <name type="scientific">Chlamydomonas incerta</name>
    <dbReference type="NCBI Taxonomy" id="51695"/>
    <lineage>
        <taxon>Eukaryota</taxon>
        <taxon>Viridiplantae</taxon>
        <taxon>Chlorophyta</taxon>
        <taxon>core chlorophytes</taxon>
        <taxon>Chlorophyceae</taxon>
        <taxon>CS clade</taxon>
        <taxon>Chlamydomonadales</taxon>
        <taxon>Chlamydomonadaceae</taxon>
        <taxon>Chlamydomonas</taxon>
    </lineage>
</organism>
<dbReference type="EMBL" id="JAEHOC010000216">
    <property type="protein sequence ID" value="KAG2422097.1"/>
    <property type="molecule type" value="Genomic_DNA"/>
</dbReference>
<feature type="compositionally biased region" description="Pro residues" evidence="1">
    <location>
        <begin position="46"/>
        <end position="61"/>
    </location>
</feature>
<proteinExistence type="predicted"/>
<feature type="compositionally biased region" description="Basic and acidic residues" evidence="1">
    <location>
        <begin position="22"/>
        <end position="34"/>
    </location>
</feature>
<feature type="region of interest" description="Disordered" evidence="1">
    <location>
        <begin position="22"/>
        <end position="62"/>
    </location>
</feature>
<name>A0A835VM79_CHLIN</name>
<reference evidence="2" key="1">
    <citation type="journal article" date="2020" name="bioRxiv">
        <title>Comparative genomics of Chlamydomonas.</title>
        <authorList>
            <person name="Craig R.J."/>
            <person name="Hasan A.R."/>
            <person name="Ness R.W."/>
            <person name="Keightley P.D."/>
        </authorList>
    </citation>
    <scope>NUCLEOTIDE SEQUENCE</scope>
    <source>
        <strain evidence="2">SAG 7.73</strain>
    </source>
</reference>
<accession>A0A835VM79</accession>
<sequence>MVGTPEGQAGIETDDFKYAKALHDAATKKAEKSNKVSSTRRHRPPRPYPAPPVPPLPPEPPNEGLDVLDITFIPVLSDARNVITHKANEYETNFKLHLTATGQTRLGSPVPLSERHLKRIPWRVLHLLKHMDLHIAAADGADAADQGAWPDASFRRGAGAGFTLAPMWKGKAHNIKLDNTNICSFIESHKILRPRPP</sequence>
<evidence type="ECO:0000313" key="2">
    <source>
        <dbReference type="EMBL" id="KAG2422097.1"/>
    </source>
</evidence>
<dbReference type="AlphaFoldDB" id="A0A835VM79"/>